<comment type="subcellular location">
    <subcellularLocation>
        <location evidence="1">Membrane</location>
        <topology evidence="1">Multi-pass membrane protein</topology>
    </subcellularLocation>
</comment>
<dbReference type="InterPro" id="IPR036640">
    <property type="entry name" value="ABC1_TM_sf"/>
</dbReference>
<gene>
    <name evidence="7" type="ORF">M9Y10_011373</name>
</gene>
<dbReference type="InterPro" id="IPR011527">
    <property type="entry name" value="ABC1_TM_dom"/>
</dbReference>
<evidence type="ECO:0000313" key="7">
    <source>
        <dbReference type="EMBL" id="KAK8863684.1"/>
    </source>
</evidence>
<dbReference type="Gene3D" id="1.20.1560.10">
    <property type="entry name" value="ABC transporter type 1, transmembrane domain"/>
    <property type="match status" value="1"/>
</dbReference>
<feature type="transmembrane region" description="Helical" evidence="5">
    <location>
        <begin position="180"/>
        <end position="204"/>
    </location>
</feature>
<reference evidence="7 8" key="1">
    <citation type="submission" date="2024-04" db="EMBL/GenBank/DDBJ databases">
        <title>Tritrichomonas musculus Genome.</title>
        <authorList>
            <person name="Alves-Ferreira E."/>
            <person name="Grigg M."/>
            <person name="Lorenzi H."/>
            <person name="Galac M."/>
        </authorList>
    </citation>
    <scope>NUCLEOTIDE SEQUENCE [LARGE SCALE GENOMIC DNA]</scope>
    <source>
        <strain evidence="7 8">EAF2021</strain>
    </source>
</reference>
<organism evidence="7 8">
    <name type="scientific">Tritrichomonas musculus</name>
    <dbReference type="NCBI Taxonomy" id="1915356"/>
    <lineage>
        <taxon>Eukaryota</taxon>
        <taxon>Metamonada</taxon>
        <taxon>Parabasalia</taxon>
        <taxon>Tritrichomonadida</taxon>
        <taxon>Tritrichomonadidae</taxon>
        <taxon>Tritrichomonas</taxon>
    </lineage>
</organism>
<feature type="domain" description="ABC transmembrane type-1" evidence="6">
    <location>
        <begin position="35"/>
        <end position="177"/>
    </location>
</feature>
<keyword evidence="3 5" id="KW-1133">Transmembrane helix</keyword>
<protein>
    <recommendedName>
        <fullName evidence="6">ABC transmembrane type-1 domain-containing protein</fullName>
    </recommendedName>
</protein>
<dbReference type="PROSITE" id="PS50929">
    <property type="entry name" value="ABC_TM1F"/>
    <property type="match status" value="1"/>
</dbReference>
<dbReference type="PANTHER" id="PTHR43394">
    <property type="entry name" value="ATP-DEPENDENT PERMEASE MDL1, MITOCHONDRIAL"/>
    <property type="match status" value="1"/>
</dbReference>
<proteinExistence type="predicted"/>
<sequence length="231" mass="26042">MKNQDPSILEEEGVKNMKHEFRRIIGYFTKKQLLFITLIFAGLGGGAILLVLIVNKKGVNLFLDAGNFLNETVKMAKTAAWVAAIQITLQITSAVFKAIVSPLFLVDIRKKLYTLLMYADITYFDNVSSGVMIGRISEGVSYIRDVYVDQLFIACSSIVMALGGFAVSMCWGWKYTLEFICFPIVLGLEIWGGNKWLIMFMINIKKRELKLLKQQPPSLQNLEPSKLSIKN</sequence>
<dbReference type="EMBL" id="JAPFFF010000017">
    <property type="protein sequence ID" value="KAK8863684.1"/>
    <property type="molecule type" value="Genomic_DNA"/>
</dbReference>
<evidence type="ECO:0000256" key="4">
    <source>
        <dbReference type="ARBA" id="ARBA00023136"/>
    </source>
</evidence>
<keyword evidence="8" id="KW-1185">Reference proteome</keyword>
<keyword evidence="2 5" id="KW-0812">Transmembrane</keyword>
<evidence type="ECO:0000256" key="5">
    <source>
        <dbReference type="SAM" id="Phobius"/>
    </source>
</evidence>
<dbReference type="InterPro" id="IPR039421">
    <property type="entry name" value="Type_1_exporter"/>
</dbReference>
<evidence type="ECO:0000259" key="6">
    <source>
        <dbReference type="PROSITE" id="PS50929"/>
    </source>
</evidence>
<feature type="transmembrane region" description="Helical" evidence="5">
    <location>
        <begin position="79"/>
        <end position="106"/>
    </location>
</feature>
<evidence type="ECO:0000256" key="1">
    <source>
        <dbReference type="ARBA" id="ARBA00004141"/>
    </source>
</evidence>
<evidence type="ECO:0000256" key="3">
    <source>
        <dbReference type="ARBA" id="ARBA00022989"/>
    </source>
</evidence>
<feature type="transmembrane region" description="Helical" evidence="5">
    <location>
        <begin position="33"/>
        <end position="54"/>
    </location>
</feature>
<comment type="caution">
    <text evidence="7">The sequence shown here is derived from an EMBL/GenBank/DDBJ whole genome shotgun (WGS) entry which is preliminary data.</text>
</comment>
<evidence type="ECO:0000256" key="2">
    <source>
        <dbReference type="ARBA" id="ARBA00022692"/>
    </source>
</evidence>
<evidence type="ECO:0000313" key="8">
    <source>
        <dbReference type="Proteomes" id="UP001470230"/>
    </source>
</evidence>
<dbReference type="Pfam" id="PF00664">
    <property type="entry name" value="ABC_membrane"/>
    <property type="match status" value="1"/>
</dbReference>
<keyword evidence="4 5" id="KW-0472">Membrane</keyword>
<feature type="transmembrane region" description="Helical" evidence="5">
    <location>
        <begin position="151"/>
        <end position="174"/>
    </location>
</feature>
<dbReference type="Proteomes" id="UP001470230">
    <property type="component" value="Unassembled WGS sequence"/>
</dbReference>
<name>A0ABR2IJ77_9EUKA</name>
<dbReference type="SUPFAM" id="SSF90123">
    <property type="entry name" value="ABC transporter transmembrane region"/>
    <property type="match status" value="1"/>
</dbReference>
<accession>A0ABR2IJ77</accession>